<dbReference type="InterPro" id="IPR014776">
    <property type="entry name" value="4pyrrole_Mease_sub2"/>
</dbReference>
<dbReference type="Pfam" id="PF13241">
    <property type="entry name" value="NAD_binding_7"/>
    <property type="match status" value="1"/>
</dbReference>
<dbReference type="InterPro" id="IPR035996">
    <property type="entry name" value="4pyrrol_Methylase_sf"/>
</dbReference>
<keyword evidence="10" id="KW-0627">Porphyrin biosynthesis</keyword>
<dbReference type="CDD" id="cd11642">
    <property type="entry name" value="SUMT"/>
    <property type="match status" value="1"/>
</dbReference>
<comment type="catalytic activity">
    <reaction evidence="13">
        <text>precorrin-2 + NAD(+) = sirohydrochlorin + NADH + 2 H(+)</text>
        <dbReference type="Rhea" id="RHEA:15613"/>
        <dbReference type="ChEBI" id="CHEBI:15378"/>
        <dbReference type="ChEBI" id="CHEBI:57540"/>
        <dbReference type="ChEBI" id="CHEBI:57945"/>
        <dbReference type="ChEBI" id="CHEBI:58351"/>
        <dbReference type="ChEBI" id="CHEBI:58827"/>
        <dbReference type="EC" id="1.3.1.76"/>
    </reaction>
</comment>
<evidence type="ECO:0000256" key="9">
    <source>
        <dbReference type="ARBA" id="ARBA00023239"/>
    </source>
</evidence>
<accession>A0A6B8KFJ3</accession>
<evidence type="ECO:0000256" key="3">
    <source>
        <dbReference type="ARBA" id="ARBA00022573"/>
    </source>
</evidence>
<dbReference type="NCBIfam" id="NF007922">
    <property type="entry name" value="PRK10637.1"/>
    <property type="match status" value="1"/>
</dbReference>
<dbReference type="PANTHER" id="PTHR45790:SF3">
    <property type="entry name" value="S-ADENOSYL-L-METHIONINE-DEPENDENT UROPORPHYRINOGEN III METHYLTRANSFERASE, CHLOROPLASTIC"/>
    <property type="match status" value="1"/>
</dbReference>
<evidence type="ECO:0000256" key="15">
    <source>
        <dbReference type="RuleBase" id="RU003960"/>
    </source>
</evidence>
<dbReference type="PROSITE" id="PS00840">
    <property type="entry name" value="SUMT_2"/>
    <property type="match status" value="1"/>
</dbReference>
<dbReference type="EC" id="2.1.1.107" evidence="18"/>
<evidence type="ECO:0000256" key="5">
    <source>
        <dbReference type="ARBA" id="ARBA00022679"/>
    </source>
</evidence>
<keyword evidence="4 15" id="KW-0489">Methyltransferase</keyword>
<dbReference type="InterPro" id="IPR028281">
    <property type="entry name" value="Sirohaem_synthase_central"/>
</dbReference>
<dbReference type="FunFam" id="3.40.1010.10:FF:000001">
    <property type="entry name" value="Siroheme synthase"/>
    <property type="match status" value="1"/>
</dbReference>
<dbReference type="UniPathway" id="UPA00262">
    <property type="reaction ID" value="UER00211"/>
</dbReference>
<dbReference type="InterPro" id="IPR050161">
    <property type="entry name" value="Siro_Cobalamin_biosynth"/>
</dbReference>
<keyword evidence="11" id="KW-0511">Multifunctional enzyme</keyword>
<dbReference type="NCBIfam" id="TIGR01469">
    <property type="entry name" value="cobA_cysG_Cterm"/>
    <property type="match status" value="1"/>
</dbReference>
<dbReference type="PROSITE" id="PS00839">
    <property type="entry name" value="SUMT_1"/>
    <property type="match status" value="1"/>
</dbReference>
<keyword evidence="3" id="KW-0169">Cobalamin biosynthesis</keyword>
<reference evidence="18 19" key="1">
    <citation type="submission" date="2019-11" db="EMBL/GenBank/DDBJ databases">
        <title>The genome sequence of Methylocystis heyeri.</title>
        <authorList>
            <person name="Oshkin I.Y."/>
            <person name="Miroshnikov K."/>
            <person name="Dedysh S.N."/>
        </authorList>
    </citation>
    <scope>NUCLEOTIDE SEQUENCE [LARGE SCALE GENOMIC DNA]</scope>
    <source>
        <strain evidence="18 19">H2</strain>
    </source>
</reference>
<keyword evidence="7" id="KW-0560">Oxidoreductase</keyword>
<dbReference type="GO" id="GO:0051266">
    <property type="term" value="F:sirohydrochlorin ferrochelatase activity"/>
    <property type="evidence" value="ECO:0007669"/>
    <property type="project" value="InterPro"/>
</dbReference>
<comment type="pathway">
    <text evidence="1">Porphyrin-containing compound metabolism; siroheme biosynthesis; sirohydrochlorin from precorrin-2: step 1/1.</text>
</comment>
<feature type="active site" description="Proton acceptor" evidence="14">
    <location>
        <position position="264"/>
    </location>
</feature>
<dbReference type="Gene3D" id="3.30.950.10">
    <property type="entry name" value="Methyltransferase, Cobalt-precorrin-4 Transmethylase, Domain 2"/>
    <property type="match status" value="1"/>
</dbReference>
<dbReference type="EMBL" id="CP046052">
    <property type="protein sequence ID" value="QGM45200.1"/>
    <property type="molecule type" value="Genomic_DNA"/>
</dbReference>
<keyword evidence="6" id="KW-0949">S-adenosyl-L-methionine</keyword>
<evidence type="ECO:0000256" key="10">
    <source>
        <dbReference type="ARBA" id="ARBA00023244"/>
    </source>
</evidence>
<feature type="domain" description="Tetrapyrrole methylase" evidence="16">
    <location>
        <begin position="233"/>
        <end position="445"/>
    </location>
</feature>
<dbReference type="InterPro" id="IPR006367">
    <property type="entry name" value="Sirohaem_synthase_N"/>
</dbReference>
<sequence length="484" mass="50909">MMRKPDEISSDLMAPLETLPVFLDLKGRKAVVVGGSEGAAWKADLAAAAGAEVCVFAAEASEKMRDIIAARANVSFFARDLAPEDLVGAAIVLGSVFDDVTAEQARNLAKAAGVPINLADRPAMSDFIMGAIVNRSPLVIGVSTGGASPVFAQAVRGRLETLAPASFAGWARAAKAWRPQILASGLDFLARRDFWRRFARLAFAQIAREPTEQDCEALLAETREALDAPSRGRVTLVGAGPGDPELLTLKGLRVLAGADVVLFDDLVPASVLDFARREAQRINVGKRGYAPSVQQQEITALLVKLASEGKNVVRLKGGDPMIFGRANEEIGAIRAAGLDVEVVPGVTAALAGAAALGLSLTSRETARRVQFITAHTKDGVFPEDFDWSALTDARATTAVYMGNRTLPELSRRLIAEGADPSTPAFLIERASTPQQKVIRGTIADLPGRMAQESLDGPVLVLIGRALAGEGDGTWVLVDSGGGAS</sequence>
<dbReference type="Pfam" id="PF14824">
    <property type="entry name" value="Sirohm_synth_M"/>
    <property type="match status" value="1"/>
</dbReference>
<evidence type="ECO:0000313" key="19">
    <source>
        <dbReference type="Proteomes" id="UP000309061"/>
    </source>
</evidence>
<dbReference type="GO" id="GO:0051287">
    <property type="term" value="F:NAD binding"/>
    <property type="evidence" value="ECO:0007669"/>
    <property type="project" value="InterPro"/>
</dbReference>
<dbReference type="AlphaFoldDB" id="A0A6B8KFJ3"/>
<dbReference type="SUPFAM" id="SSF75615">
    <property type="entry name" value="Siroheme synthase middle domains-like"/>
    <property type="match status" value="1"/>
</dbReference>
<dbReference type="InterPro" id="IPR006366">
    <property type="entry name" value="CobA/CysG_C"/>
</dbReference>
<dbReference type="InterPro" id="IPR014777">
    <property type="entry name" value="4pyrrole_Mease_sub1"/>
</dbReference>
<evidence type="ECO:0000313" key="18">
    <source>
        <dbReference type="EMBL" id="QGM45200.1"/>
    </source>
</evidence>
<keyword evidence="5 15" id="KW-0808">Transferase</keyword>
<dbReference type="NCBIfam" id="NF004790">
    <property type="entry name" value="PRK06136.1"/>
    <property type="match status" value="1"/>
</dbReference>
<dbReference type="PANTHER" id="PTHR45790">
    <property type="entry name" value="SIROHEME SYNTHASE-RELATED"/>
    <property type="match status" value="1"/>
</dbReference>
<dbReference type="Gene3D" id="3.40.50.720">
    <property type="entry name" value="NAD(P)-binding Rossmann-like Domain"/>
    <property type="match status" value="1"/>
</dbReference>
<organism evidence="18 19">
    <name type="scientific">Methylocystis heyeri</name>
    <dbReference type="NCBI Taxonomy" id="391905"/>
    <lineage>
        <taxon>Bacteria</taxon>
        <taxon>Pseudomonadati</taxon>
        <taxon>Pseudomonadota</taxon>
        <taxon>Alphaproteobacteria</taxon>
        <taxon>Hyphomicrobiales</taxon>
        <taxon>Methylocystaceae</taxon>
        <taxon>Methylocystis</taxon>
    </lineage>
</organism>
<gene>
    <name evidence="18" type="primary">cobA</name>
    <name evidence="18" type="ORF">H2LOC_005550</name>
</gene>
<keyword evidence="9" id="KW-0456">Lyase</keyword>
<evidence type="ECO:0000259" key="17">
    <source>
        <dbReference type="Pfam" id="PF14824"/>
    </source>
</evidence>
<evidence type="ECO:0000259" key="16">
    <source>
        <dbReference type="Pfam" id="PF00590"/>
    </source>
</evidence>
<evidence type="ECO:0000256" key="1">
    <source>
        <dbReference type="ARBA" id="ARBA00005010"/>
    </source>
</evidence>
<dbReference type="InterPro" id="IPR036291">
    <property type="entry name" value="NAD(P)-bd_dom_sf"/>
</dbReference>
<evidence type="ECO:0000256" key="12">
    <source>
        <dbReference type="ARBA" id="ARBA00025705"/>
    </source>
</evidence>
<evidence type="ECO:0000256" key="2">
    <source>
        <dbReference type="ARBA" id="ARBA00005879"/>
    </source>
</evidence>
<dbReference type="InterPro" id="IPR000878">
    <property type="entry name" value="4pyrrol_Mease"/>
</dbReference>
<evidence type="ECO:0000256" key="13">
    <source>
        <dbReference type="ARBA" id="ARBA00047561"/>
    </source>
</evidence>
<evidence type="ECO:0000256" key="7">
    <source>
        <dbReference type="ARBA" id="ARBA00023002"/>
    </source>
</evidence>
<dbReference type="KEGG" id="mhey:H2LOC_005550"/>
<evidence type="ECO:0000256" key="4">
    <source>
        <dbReference type="ARBA" id="ARBA00022603"/>
    </source>
</evidence>
<keyword evidence="19" id="KW-1185">Reference proteome</keyword>
<dbReference type="GO" id="GO:0032259">
    <property type="term" value="P:methylation"/>
    <property type="evidence" value="ECO:0007669"/>
    <property type="project" value="UniProtKB-KW"/>
</dbReference>
<dbReference type="InterPro" id="IPR003043">
    <property type="entry name" value="Uropor_MeTrfase_CS"/>
</dbReference>
<dbReference type="GO" id="GO:0004851">
    <property type="term" value="F:uroporphyrin-III C-methyltransferase activity"/>
    <property type="evidence" value="ECO:0007669"/>
    <property type="project" value="UniProtKB-EC"/>
</dbReference>
<feature type="domain" description="Siroheme synthase central" evidence="17">
    <location>
        <begin position="135"/>
        <end position="160"/>
    </location>
</feature>
<name>A0A6B8KFJ3_9HYPH</name>
<dbReference type="PIRSF" id="PIRSF036426">
    <property type="entry name" value="Sirohaem_synth"/>
    <property type="match status" value="1"/>
</dbReference>
<protein>
    <submittedName>
        <fullName evidence="18">Uroporphyrinogen-III C-methyltransferase</fullName>
        <ecNumber evidence="18">2.1.1.107</ecNumber>
    </submittedName>
</protein>
<evidence type="ECO:0000256" key="8">
    <source>
        <dbReference type="ARBA" id="ARBA00023027"/>
    </source>
</evidence>
<dbReference type="Gene3D" id="3.40.1010.10">
    <property type="entry name" value="Cobalt-precorrin-4 Transmethylase, Domain 1"/>
    <property type="match status" value="1"/>
</dbReference>
<proteinExistence type="inferred from homology"/>
<dbReference type="GO" id="GO:0019354">
    <property type="term" value="P:siroheme biosynthetic process"/>
    <property type="evidence" value="ECO:0007669"/>
    <property type="project" value="UniProtKB-UniPathway"/>
</dbReference>
<evidence type="ECO:0000256" key="6">
    <source>
        <dbReference type="ARBA" id="ARBA00022691"/>
    </source>
</evidence>
<dbReference type="Pfam" id="PF00590">
    <property type="entry name" value="TP_methylase"/>
    <property type="match status" value="1"/>
</dbReference>
<dbReference type="Gene3D" id="3.30.160.110">
    <property type="entry name" value="Siroheme synthase, domain 2"/>
    <property type="match status" value="1"/>
</dbReference>
<dbReference type="SUPFAM" id="SSF53790">
    <property type="entry name" value="Tetrapyrrole methylase"/>
    <property type="match status" value="1"/>
</dbReference>
<comment type="similarity">
    <text evidence="2 15">Belongs to the precorrin methyltransferase family.</text>
</comment>
<dbReference type="SUPFAM" id="SSF51735">
    <property type="entry name" value="NAD(P)-binding Rossmann-fold domains"/>
    <property type="match status" value="1"/>
</dbReference>
<evidence type="ECO:0000256" key="14">
    <source>
        <dbReference type="PIRSR" id="PIRSR036426-1"/>
    </source>
</evidence>
<dbReference type="Proteomes" id="UP000309061">
    <property type="component" value="Chromosome"/>
</dbReference>
<evidence type="ECO:0000256" key="11">
    <source>
        <dbReference type="ARBA" id="ARBA00023268"/>
    </source>
</evidence>
<feature type="active site" description="Proton donor" evidence="14">
    <location>
        <position position="286"/>
    </location>
</feature>
<keyword evidence="8" id="KW-0520">NAD</keyword>
<dbReference type="GO" id="GO:0009236">
    <property type="term" value="P:cobalamin biosynthetic process"/>
    <property type="evidence" value="ECO:0007669"/>
    <property type="project" value="UniProtKB-KW"/>
</dbReference>
<dbReference type="GO" id="GO:0043115">
    <property type="term" value="F:precorrin-2 dehydrogenase activity"/>
    <property type="evidence" value="ECO:0007669"/>
    <property type="project" value="UniProtKB-EC"/>
</dbReference>
<dbReference type="InterPro" id="IPR012409">
    <property type="entry name" value="Sirohaem_synth"/>
</dbReference>
<comment type="pathway">
    <text evidence="12">Porphyrin-containing compound metabolism; siroheme biosynthesis; precorrin-2 from uroporphyrinogen III: step 1/1.</text>
</comment>
<dbReference type="NCBIfam" id="TIGR01470">
    <property type="entry name" value="cysG_Nterm"/>
    <property type="match status" value="1"/>
</dbReference>
<dbReference type="OrthoDB" id="9815856at2"/>